<keyword evidence="3" id="KW-1185">Reference proteome</keyword>
<dbReference type="Proteomes" id="UP000261174">
    <property type="component" value="Unassembled WGS sequence"/>
</dbReference>
<dbReference type="OrthoDB" id="8775592at2"/>
<comment type="caution">
    <text evidence="2">The sequence shown here is derived from an EMBL/GenBank/DDBJ whole genome shotgun (WGS) entry which is preliminary data.</text>
</comment>
<keyword evidence="1" id="KW-0812">Transmembrane</keyword>
<feature type="transmembrane region" description="Helical" evidence="1">
    <location>
        <begin position="89"/>
        <end position="110"/>
    </location>
</feature>
<evidence type="ECO:0000256" key="1">
    <source>
        <dbReference type="SAM" id="Phobius"/>
    </source>
</evidence>
<dbReference type="EMBL" id="QTJV01000018">
    <property type="protein sequence ID" value="RFM30848.1"/>
    <property type="molecule type" value="Genomic_DNA"/>
</dbReference>
<keyword evidence="1" id="KW-0472">Membrane</keyword>
<reference evidence="2 3" key="1">
    <citation type="submission" date="2018-08" db="EMBL/GenBank/DDBJ databases">
        <title>Chitinophaga sp. K20C18050901, a novel bacterium isolated from forest soil.</title>
        <authorList>
            <person name="Wang C."/>
        </authorList>
    </citation>
    <scope>NUCLEOTIDE SEQUENCE [LARGE SCALE GENOMIC DNA]</scope>
    <source>
        <strain evidence="2 3">K20C18050901</strain>
    </source>
</reference>
<organism evidence="2 3">
    <name type="scientific">Chitinophaga silvisoli</name>
    <dbReference type="NCBI Taxonomy" id="2291814"/>
    <lineage>
        <taxon>Bacteria</taxon>
        <taxon>Pseudomonadati</taxon>
        <taxon>Bacteroidota</taxon>
        <taxon>Chitinophagia</taxon>
        <taxon>Chitinophagales</taxon>
        <taxon>Chitinophagaceae</taxon>
        <taxon>Chitinophaga</taxon>
    </lineage>
</organism>
<proteinExistence type="predicted"/>
<sequence>MFFIYGTRYLGGVKSYNGQEIQTKFAHFCFLPLFPVEGDSLLVTESGFGTRKGIYMKLNNTSVLAGYGRMWMIGLTIGSFALASGSGMAAWLIVALAFAAFTIYLMMFYGKNTPEEIEERELIGSLTGIYARAEWLSDNICDTIYCRMRDAYATEGRDWKADLKNGIVPNPKLIYVMAMLNNAYMPGEENFELRMKAAELYAASLN</sequence>
<dbReference type="RefSeq" id="WP_116857394.1">
    <property type="nucleotide sequence ID" value="NZ_QTJV01000018.1"/>
</dbReference>
<accession>A0A3E1NSV1</accession>
<gene>
    <name evidence="2" type="ORF">DXN04_31425</name>
</gene>
<protein>
    <submittedName>
        <fullName evidence="2">Uncharacterized protein</fullName>
    </submittedName>
</protein>
<dbReference type="AlphaFoldDB" id="A0A3E1NSV1"/>
<evidence type="ECO:0000313" key="2">
    <source>
        <dbReference type="EMBL" id="RFM30848.1"/>
    </source>
</evidence>
<feature type="transmembrane region" description="Helical" evidence="1">
    <location>
        <begin position="61"/>
        <end position="83"/>
    </location>
</feature>
<keyword evidence="1" id="KW-1133">Transmembrane helix</keyword>
<name>A0A3E1NSV1_9BACT</name>
<evidence type="ECO:0000313" key="3">
    <source>
        <dbReference type="Proteomes" id="UP000261174"/>
    </source>
</evidence>